<reference evidence="2" key="2">
    <citation type="submission" date="2015-01" db="EMBL/GenBank/DDBJ databases">
        <title>Evolutionary Origins and Diversification of the Mycorrhizal Mutualists.</title>
        <authorList>
            <consortium name="DOE Joint Genome Institute"/>
            <consortium name="Mycorrhizal Genomics Consortium"/>
            <person name="Kohler A."/>
            <person name="Kuo A."/>
            <person name="Nagy L.G."/>
            <person name="Floudas D."/>
            <person name="Copeland A."/>
            <person name="Barry K.W."/>
            <person name="Cichocki N."/>
            <person name="Veneault-Fourrey C."/>
            <person name="LaButti K."/>
            <person name="Lindquist E.A."/>
            <person name="Lipzen A."/>
            <person name="Lundell T."/>
            <person name="Morin E."/>
            <person name="Murat C."/>
            <person name="Riley R."/>
            <person name="Ohm R."/>
            <person name="Sun H."/>
            <person name="Tunlid A."/>
            <person name="Henrissat B."/>
            <person name="Grigoriev I.V."/>
            <person name="Hibbett D.S."/>
            <person name="Martin F."/>
        </authorList>
    </citation>
    <scope>NUCLEOTIDE SEQUENCE [LARGE SCALE GENOMIC DNA]</scope>
    <source>
        <strain evidence="2">Foug A</strain>
    </source>
</reference>
<dbReference type="Proteomes" id="UP000053989">
    <property type="component" value="Unassembled WGS sequence"/>
</dbReference>
<protein>
    <submittedName>
        <fullName evidence="1">Uncharacterized protein</fullName>
    </submittedName>
</protein>
<name>A0A0C3EBS0_9AGAM</name>
<dbReference type="HOGENOM" id="CLU_1687725_0_0_1"/>
<sequence length="156" mass="17979">MEAGGTIFKDPTLGVPHMAAHYMTNMQIDLNWWENFRPHAPDEIIQTAEVLATDMGDLVELWARLIKMVSRLKEDAGRLAAGSPGFHDRVMATLEHVINDLDFRDKTCRPLTYKLLEMAAKLHRLYYDCMDTLNTYMIGLIRDSRNLLKRTIKTEI</sequence>
<accession>A0A0C3EBS0</accession>
<dbReference type="AlphaFoldDB" id="A0A0C3EBS0"/>
<evidence type="ECO:0000313" key="1">
    <source>
        <dbReference type="EMBL" id="KIM65406.1"/>
    </source>
</evidence>
<proteinExistence type="predicted"/>
<organism evidence="1 2">
    <name type="scientific">Scleroderma citrinum Foug A</name>
    <dbReference type="NCBI Taxonomy" id="1036808"/>
    <lineage>
        <taxon>Eukaryota</taxon>
        <taxon>Fungi</taxon>
        <taxon>Dikarya</taxon>
        <taxon>Basidiomycota</taxon>
        <taxon>Agaricomycotina</taxon>
        <taxon>Agaricomycetes</taxon>
        <taxon>Agaricomycetidae</taxon>
        <taxon>Boletales</taxon>
        <taxon>Sclerodermatineae</taxon>
        <taxon>Sclerodermataceae</taxon>
        <taxon>Scleroderma</taxon>
    </lineage>
</organism>
<reference evidence="1 2" key="1">
    <citation type="submission" date="2014-04" db="EMBL/GenBank/DDBJ databases">
        <authorList>
            <consortium name="DOE Joint Genome Institute"/>
            <person name="Kuo A."/>
            <person name="Kohler A."/>
            <person name="Nagy L.G."/>
            <person name="Floudas D."/>
            <person name="Copeland A."/>
            <person name="Barry K.W."/>
            <person name="Cichocki N."/>
            <person name="Veneault-Fourrey C."/>
            <person name="LaButti K."/>
            <person name="Lindquist E.A."/>
            <person name="Lipzen A."/>
            <person name="Lundell T."/>
            <person name="Morin E."/>
            <person name="Murat C."/>
            <person name="Sun H."/>
            <person name="Tunlid A."/>
            <person name="Henrissat B."/>
            <person name="Grigoriev I.V."/>
            <person name="Hibbett D.S."/>
            <person name="Martin F."/>
            <person name="Nordberg H.P."/>
            <person name="Cantor M.N."/>
            <person name="Hua S.X."/>
        </authorList>
    </citation>
    <scope>NUCLEOTIDE SEQUENCE [LARGE SCALE GENOMIC DNA]</scope>
    <source>
        <strain evidence="1 2">Foug A</strain>
    </source>
</reference>
<gene>
    <name evidence="1" type="ORF">SCLCIDRAFT_467050</name>
</gene>
<dbReference type="InParanoid" id="A0A0C3EBS0"/>
<dbReference type="EMBL" id="KN822022">
    <property type="protein sequence ID" value="KIM65406.1"/>
    <property type="molecule type" value="Genomic_DNA"/>
</dbReference>
<evidence type="ECO:0000313" key="2">
    <source>
        <dbReference type="Proteomes" id="UP000053989"/>
    </source>
</evidence>
<keyword evidence="2" id="KW-1185">Reference proteome</keyword>